<dbReference type="PANTHER" id="PTHR12746:SF2">
    <property type="entry name" value="60S RIBOSOMAL EXPORT PROTEIN NMD3"/>
    <property type="match status" value="1"/>
</dbReference>
<evidence type="ECO:0000313" key="4">
    <source>
        <dbReference type="EMBL" id="RHN57619.1"/>
    </source>
</evidence>
<evidence type="ECO:0000259" key="2">
    <source>
        <dbReference type="Pfam" id="PF21193"/>
    </source>
</evidence>
<protein>
    <submittedName>
        <fullName evidence="3">Nonsense-mediated mRNA decay protein</fullName>
    </submittedName>
</protein>
<dbReference type="eggNOG" id="KOG0600">
    <property type="taxonomic scope" value="Eukaryota"/>
</dbReference>
<dbReference type="EnsemblPlants" id="AET00291">
    <property type="protein sequence ID" value="AET00291"/>
    <property type="gene ID" value="MTR_5g090460"/>
</dbReference>
<dbReference type="InterPro" id="IPR048898">
    <property type="entry name" value="OB_NMD3"/>
</dbReference>
<dbReference type="InterPro" id="IPR039768">
    <property type="entry name" value="Nmd3"/>
</dbReference>
<reference evidence="3 6" key="2">
    <citation type="journal article" date="2014" name="BMC Genomics">
        <title>An improved genome release (version Mt4.0) for the model legume Medicago truncatula.</title>
        <authorList>
            <person name="Tang H."/>
            <person name="Krishnakumar V."/>
            <person name="Bidwell S."/>
            <person name="Rosen B."/>
            <person name="Chan A."/>
            <person name="Zhou S."/>
            <person name="Gentzbittel L."/>
            <person name="Childs K.L."/>
            <person name="Yandell M."/>
            <person name="Gundlach H."/>
            <person name="Mayer K.F."/>
            <person name="Schwartz D.C."/>
            <person name="Town C.D."/>
        </authorList>
    </citation>
    <scope>GENOME REANNOTATION</scope>
    <source>
        <strain evidence="5 6">cv. Jemalong A17</strain>
    </source>
</reference>
<gene>
    <name evidence="5" type="primary">11423329</name>
    <name evidence="3" type="ordered locus">MTR_5g090460</name>
    <name evidence="4" type="ORF">MtrunA17_Chr5g0442421</name>
</gene>
<reference evidence="4" key="5">
    <citation type="journal article" date="2018" name="Nat. Plants">
        <title>Whole-genome landscape of Medicago truncatula symbiotic genes.</title>
        <authorList>
            <person name="Pecrix Y."/>
            <person name="Gamas P."/>
            <person name="Carrere S."/>
        </authorList>
    </citation>
    <scope>NUCLEOTIDE SEQUENCE</scope>
    <source>
        <tissue evidence="4">Leaves</tissue>
    </source>
</reference>
<dbReference type="Proteomes" id="UP000265566">
    <property type="component" value="Chromosome 5"/>
</dbReference>
<name>G7KD16_MEDTR</name>
<proteinExistence type="predicted"/>
<dbReference type="Gramene" id="rna33195">
    <property type="protein sequence ID" value="RHN57619.1"/>
    <property type="gene ID" value="gene33195"/>
</dbReference>
<dbReference type="PANTHER" id="PTHR12746">
    <property type="entry name" value="NONSENSE-MEDIATED MRNA DECAY PROTEIN 3"/>
    <property type="match status" value="1"/>
</dbReference>
<dbReference type="EMBL" id="PSQE01000005">
    <property type="protein sequence ID" value="RHN57619.1"/>
    <property type="molecule type" value="Genomic_DNA"/>
</dbReference>
<dbReference type="OrthoDB" id="1692541at2759"/>
<dbReference type="PaxDb" id="3880-AET00291"/>
<reference evidence="3 6" key="1">
    <citation type="journal article" date="2011" name="Nature">
        <title>The Medicago genome provides insight into the evolution of rhizobial symbioses.</title>
        <authorList>
            <person name="Young N.D."/>
            <person name="Debelle F."/>
            <person name="Oldroyd G.E."/>
            <person name="Geurts R."/>
            <person name="Cannon S.B."/>
            <person name="Udvardi M.K."/>
            <person name="Benedito V.A."/>
            <person name="Mayer K.F."/>
            <person name="Gouzy J."/>
            <person name="Schoof H."/>
            <person name="Van de Peer Y."/>
            <person name="Proost S."/>
            <person name="Cook D.R."/>
            <person name="Meyers B.C."/>
            <person name="Spannagl M."/>
            <person name="Cheung F."/>
            <person name="De Mita S."/>
            <person name="Krishnakumar V."/>
            <person name="Gundlach H."/>
            <person name="Zhou S."/>
            <person name="Mudge J."/>
            <person name="Bharti A.K."/>
            <person name="Murray J.D."/>
            <person name="Naoumkina M.A."/>
            <person name="Rosen B."/>
            <person name="Silverstein K.A."/>
            <person name="Tang H."/>
            <person name="Rombauts S."/>
            <person name="Zhao P.X."/>
            <person name="Zhou P."/>
            <person name="Barbe V."/>
            <person name="Bardou P."/>
            <person name="Bechner M."/>
            <person name="Bellec A."/>
            <person name="Berger A."/>
            <person name="Berges H."/>
            <person name="Bidwell S."/>
            <person name="Bisseling T."/>
            <person name="Choisne N."/>
            <person name="Couloux A."/>
            <person name="Denny R."/>
            <person name="Deshpande S."/>
            <person name="Dai X."/>
            <person name="Doyle J.J."/>
            <person name="Dudez A.M."/>
            <person name="Farmer A.D."/>
            <person name="Fouteau S."/>
            <person name="Franken C."/>
            <person name="Gibelin C."/>
            <person name="Gish J."/>
            <person name="Goldstein S."/>
            <person name="Gonzalez A.J."/>
            <person name="Green P.J."/>
            <person name="Hallab A."/>
            <person name="Hartog M."/>
            <person name="Hua A."/>
            <person name="Humphray S.J."/>
            <person name="Jeong D.H."/>
            <person name="Jing Y."/>
            <person name="Jocker A."/>
            <person name="Kenton S.M."/>
            <person name="Kim D.J."/>
            <person name="Klee K."/>
            <person name="Lai H."/>
            <person name="Lang C."/>
            <person name="Lin S."/>
            <person name="Macmil S.L."/>
            <person name="Magdelenat G."/>
            <person name="Matthews L."/>
            <person name="McCorrison J."/>
            <person name="Monaghan E.L."/>
            <person name="Mun J.H."/>
            <person name="Najar F.Z."/>
            <person name="Nicholson C."/>
            <person name="Noirot C."/>
            <person name="O'Bleness M."/>
            <person name="Paule C.R."/>
            <person name="Poulain J."/>
            <person name="Prion F."/>
            <person name="Qin B."/>
            <person name="Qu C."/>
            <person name="Retzel E.F."/>
            <person name="Riddle C."/>
            <person name="Sallet E."/>
            <person name="Samain S."/>
            <person name="Samson N."/>
            <person name="Sanders I."/>
            <person name="Saurat O."/>
            <person name="Scarpelli C."/>
            <person name="Schiex T."/>
            <person name="Segurens B."/>
            <person name="Severin A.J."/>
            <person name="Sherrier D.J."/>
            <person name="Shi R."/>
            <person name="Sims S."/>
            <person name="Singer S.R."/>
            <person name="Sinharoy S."/>
            <person name="Sterck L."/>
            <person name="Viollet A."/>
            <person name="Wang B.B."/>
            <person name="Wang K."/>
            <person name="Wang M."/>
            <person name="Wang X."/>
            <person name="Warfsmann J."/>
            <person name="Weissenbach J."/>
            <person name="White D.D."/>
            <person name="White J.D."/>
            <person name="Wiley G.B."/>
            <person name="Wincker P."/>
            <person name="Xing Y."/>
            <person name="Yang L."/>
            <person name="Yao Z."/>
            <person name="Ying F."/>
            <person name="Zhai J."/>
            <person name="Zhou L."/>
            <person name="Zuber A."/>
            <person name="Denarie J."/>
            <person name="Dixon R.A."/>
            <person name="May G.D."/>
            <person name="Schwartz D.C."/>
            <person name="Rogers J."/>
            <person name="Quetier F."/>
            <person name="Town C.D."/>
            <person name="Roe B.A."/>
        </authorList>
    </citation>
    <scope>NUCLEOTIDE SEQUENCE [LARGE SCALE GENOMIC DNA]</scope>
    <source>
        <strain evidence="3">A17</strain>
        <strain evidence="5 6">cv. Jemalong A17</strain>
    </source>
</reference>
<dbReference type="InterPro" id="IPR048899">
    <property type="entry name" value="NMD_SH3"/>
</dbReference>
<evidence type="ECO:0000313" key="5">
    <source>
        <dbReference type="EnsemblPlants" id="AET00291"/>
    </source>
</evidence>
<dbReference type="Proteomes" id="UP000002051">
    <property type="component" value="Chromosome 5"/>
</dbReference>
<evidence type="ECO:0000313" key="6">
    <source>
        <dbReference type="Proteomes" id="UP000002051"/>
    </source>
</evidence>
<evidence type="ECO:0000313" key="3">
    <source>
        <dbReference type="EMBL" id="AET00291.2"/>
    </source>
</evidence>
<dbReference type="STRING" id="3880.G7KD16"/>
<dbReference type="Pfam" id="PF21193">
    <property type="entry name" value="NMD_SH3"/>
    <property type="match status" value="1"/>
</dbReference>
<dbReference type="HOGENOM" id="CLU_027444_0_1_1"/>
<organism evidence="3 6">
    <name type="scientific">Medicago truncatula</name>
    <name type="common">Barrel medic</name>
    <name type="synonym">Medicago tribuloides</name>
    <dbReference type="NCBI Taxonomy" id="3880"/>
    <lineage>
        <taxon>Eukaryota</taxon>
        <taxon>Viridiplantae</taxon>
        <taxon>Streptophyta</taxon>
        <taxon>Embryophyta</taxon>
        <taxon>Tracheophyta</taxon>
        <taxon>Spermatophyta</taxon>
        <taxon>Magnoliopsida</taxon>
        <taxon>eudicotyledons</taxon>
        <taxon>Gunneridae</taxon>
        <taxon>Pentapetalae</taxon>
        <taxon>rosids</taxon>
        <taxon>fabids</taxon>
        <taxon>Fabales</taxon>
        <taxon>Fabaceae</taxon>
        <taxon>Papilionoideae</taxon>
        <taxon>50 kb inversion clade</taxon>
        <taxon>NPAAA clade</taxon>
        <taxon>Hologalegina</taxon>
        <taxon>IRL clade</taxon>
        <taxon>Trifolieae</taxon>
        <taxon>Medicago</taxon>
    </lineage>
</organism>
<dbReference type="Pfam" id="PF21192">
    <property type="entry name" value="OB_NMD3"/>
    <property type="match status" value="1"/>
</dbReference>
<dbReference type="GO" id="GO:0005634">
    <property type="term" value="C:nucleus"/>
    <property type="evidence" value="ECO:0000318"/>
    <property type="project" value="GO_Central"/>
</dbReference>
<dbReference type="GO" id="GO:0005737">
    <property type="term" value="C:cytoplasm"/>
    <property type="evidence" value="ECO:0000318"/>
    <property type="project" value="GO_Central"/>
</dbReference>
<feature type="domain" description="60S ribosomal export protein NMD3 OB-fold" evidence="1">
    <location>
        <begin position="169"/>
        <end position="246"/>
    </location>
</feature>
<reference evidence="5" key="3">
    <citation type="submission" date="2015-04" db="UniProtKB">
        <authorList>
            <consortium name="EnsemblPlants"/>
        </authorList>
    </citation>
    <scope>IDENTIFICATION</scope>
    <source>
        <strain evidence="5">cv. Jemalong A17</strain>
    </source>
</reference>
<feature type="domain" description="60S ribosomal export protein NMD3 SH3" evidence="2">
    <location>
        <begin position="105"/>
        <end position="151"/>
    </location>
</feature>
<accession>A0A0C3XTF2</accession>
<dbReference type="GO" id="GO:0000055">
    <property type="term" value="P:ribosomal large subunit export from nucleus"/>
    <property type="evidence" value="ECO:0000318"/>
    <property type="project" value="GO_Central"/>
</dbReference>
<dbReference type="AlphaFoldDB" id="G7KD16"/>
<sequence length="343" mass="38490">MEKEKEVMEDRRRRPVMVVKVSQEHVCHLRTFFDVEQIIVMNCFEPLSGVKRIERNDQGFTFYFNSLDHASCLVEYIRDIVPSKIHCHQIPSECSYNFFVEIVPICCGDLIFLPPDVAASFGANIVICTRVAKKITTLLDPFTLTAFSLKADHYWNAPFTHSFNRTQLVKYFVLNIVLQEDGEEIAADSSTAAKKYRLADAVVARVENFGNNDTTFQIRTHLGHILKSGDYALGYDLSGGGANTNIINGGYLPAAILIAKTNCDDGSVVIPDKWQSDYQLFLEDLRQGPHLTFNAAAMYRNQPNHNKTNLISVKAAKEAQASARPSCPLETLPDYIVTSLNKS</sequence>
<dbReference type="EMBL" id="CM001221">
    <property type="protein sequence ID" value="AET00291.2"/>
    <property type="molecule type" value="Genomic_DNA"/>
</dbReference>
<evidence type="ECO:0000259" key="1">
    <source>
        <dbReference type="Pfam" id="PF21192"/>
    </source>
</evidence>
<evidence type="ECO:0000313" key="7">
    <source>
        <dbReference type="Proteomes" id="UP000265566"/>
    </source>
</evidence>
<dbReference type="KEGG" id="mtr:11423329"/>
<dbReference type="GO" id="GO:0043023">
    <property type="term" value="F:ribosomal large subunit binding"/>
    <property type="evidence" value="ECO:0000318"/>
    <property type="project" value="GO_Central"/>
</dbReference>
<keyword evidence="6" id="KW-1185">Reference proteome</keyword>
<dbReference type="eggNOG" id="KOG2613">
    <property type="taxonomic scope" value="Eukaryota"/>
</dbReference>
<accession>G7KD16</accession>
<reference evidence="7" key="4">
    <citation type="journal article" date="2018" name="Nat. Plants">
        <title>Whole-genome landscape of Medicago truncatula symbiotic genes.</title>
        <authorList>
            <person name="Pecrix Y."/>
            <person name="Staton S.E."/>
            <person name="Sallet E."/>
            <person name="Lelandais-Briere C."/>
            <person name="Moreau S."/>
            <person name="Carrere S."/>
            <person name="Blein T."/>
            <person name="Jardinaud M.F."/>
            <person name="Latrasse D."/>
            <person name="Zouine M."/>
            <person name="Zahm M."/>
            <person name="Kreplak J."/>
            <person name="Mayjonade B."/>
            <person name="Satge C."/>
            <person name="Perez M."/>
            <person name="Cauet S."/>
            <person name="Marande W."/>
            <person name="Chantry-Darmon C."/>
            <person name="Lopez-Roques C."/>
            <person name="Bouchez O."/>
            <person name="Berard A."/>
            <person name="Debelle F."/>
            <person name="Munos S."/>
            <person name="Bendahmane A."/>
            <person name="Berges H."/>
            <person name="Niebel A."/>
            <person name="Buitink J."/>
            <person name="Frugier F."/>
            <person name="Benhamed M."/>
            <person name="Crespi M."/>
            <person name="Gouzy J."/>
            <person name="Gamas P."/>
        </authorList>
    </citation>
    <scope>NUCLEOTIDE SEQUENCE [LARGE SCALE GENOMIC DNA]</scope>
    <source>
        <strain evidence="7">cv. Jemalong A17</strain>
    </source>
</reference>